<reference evidence="1 2" key="1">
    <citation type="submission" date="2015-08" db="EMBL/GenBank/DDBJ databases">
        <title>Genome sequencing of Penicillium nordicum.</title>
        <authorList>
            <person name="Nguyen H.D."/>
            <person name="Seifert K.A."/>
        </authorList>
    </citation>
    <scope>NUCLEOTIDE SEQUENCE [LARGE SCALE GENOMIC DNA]</scope>
    <source>
        <strain evidence="1 2">DAOMC 185683</strain>
    </source>
</reference>
<name>A0A0N0RXJ2_9EURO</name>
<accession>A0A0N0RXJ2</accession>
<dbReference type="Proteomes" id="UP000037696">
    <property type="component" value="Unassembled WGS sequence"/>
</dbReference>
<organism evidence="1 2">
    <name type="scientific">Penicillium nordicum</name>
    <dbReference type="NCBI Taxonomy" id="229535"/>
    <lineage>
        <taxon>Eukaryota</taxon>
        <taxon>Fungi</taxon>
        <taxon>Dikarya</taxon>
        <taxon>Ascomycota</taxon>
        <taxon>Pezizomycotina</taxon>
        <taxon>Eurotiomycetes</taxon>
        <taxon>Eurotiomycetidae</taxon>
        <taxon>Eurotiales</taxon>
        <taxon>Aspergillaceae</taxon>
        <taxon>Penicillium</taxon>
    </lineage>
</organism>
<proteinExistence type="predicted"/>
<protein>
    <submittedName>
        <fullName evidence="1">Uncharacterized protein</fullName>
    </submittedName>
</protein>
<sequence length="78" mass="8742">MRSWHTSANPLTSTSNVSNDVTLQFGELQKEEIVKRSLGILLFKNHILQVSSFIDFRSNHISQGKTGTRQSSGPLNKQ</sequence>
<evidence type="ECO:0000313" key="2">
    <source>
        <dbReference type="Proteomes" id="UP000037696"/>
    </source>
</evidence>
<keyword evidence="2" id="KW-1185">Reference proteome</keyword>
<evidence type="ECO:0000313" key="1">
    <source>
        <dbReference type="EMBL" id="KOS37522.1"/>
    </source>
</evidence>
<gene>
    <name evidence="1" type="ORF">ACN38_g11691</name>
</gene>
<comment type="caution">
    <text evidence="1">The sequence shown here is derived from an EMBL/GenBank/DDBJ whole genome shotgun (WGS) entry which is preliminary data.</text>
</comment>
<dbReference type="AlphaFoldDB" id="A0A0N0RXJ2"/>
<dbReference type="EMBL" id="LHQQ01000314">
    <property type="protein sequence ID" value="KOS37522.1"/>
    <property type="molecule type" value="Genomic_DNA"/>
</dbReference>